<dbReference type="KEGG" id="ari:UM93_04605"/>
<dbReference type="Proteomes" id="UP000061839">
    <property type="component" value="Chromosome"/>
</dbReference>
<gene>
    <name evidence="1" type="ORF">UM93_04605</name>
</gene>
<dbReference type="AlphaFoldDB" id="A0A0D4BXX6"/>
<evidence type="ECO:0000313" key="2">
    <source>
        <dbReference type="Proteomes" id="UP000061839"/>
    </source>
</evidence>
<accession>A0A0D4BXX6</accession>
<dbReference type="HOGENOM" id="CLU_1044455_0_0_11"/>
<name>A0A0D4BXX6_9MICC</name>
<protein>
    <submittedName>
        <fullName evidence="1">Uncharacterized protein</fullName>
    </submittedName>
</protein>
<dbReference type="RefSeq" id="WP_045073966.1">
    <property type="nucleotide sequence ID" value="NZ_CP011005.1"/>
</dbReference>
<sequence>MEAGAEQGETDQQLSESEIARAWWSITSRPKQAGNGWSNQLVIEAIRRVVTSGDFNDLLNEAAVARWNELATGLMRTVSAELLTGLLTGQVGGEQLGSEQESSEQVVEEYVRLNVRDCLYLPSESAMSAFVQSSQNFQRIRGYRRDIAAQRFGQETYHPASGSANPRVVLHDALGQTLLEFINFWPNRSGFTSIPAVLDSANTVIVLDVPAREEELMDADFLADCGALAGAWRQLLKEHQAYLYQAGMRHSHEGLADFPATDATQL</sequence>
<organism evidence="1 2">
    <name type="scientific">Psychromicrobium lacuslunae</name>
    <dbReference type="NCBI Taxonomy" id="1618207"/>
    <lineage>
        <taxon>Bacteria</taxon>
        <taxon>Bacillati</taxon>
        <taxon>Actinomycetota</taxon>
        <taxon>Actinomycetes</taxon>
        <taxon>Micrococcales</taxon>
        <taxon>Micrococcaceae</taxon>
        <taxon>Psychromicrobium</taxon>
    </lineage>
</organism>
<keyword evidence="2" id="KW-1185">Reference proteome</keyword>
<proteinExistence type="predicted"/>
<dbReference type="EMBL" id="CP011005">
    <property type="protein sequence ID" value="AJT40971.1"/>
    <property type="molecule type" value="Genomic_DNA"/>
</dbReference>
<evidence type="ECO:0000313" key="1">
    <source>
        <dbReference type="EMBL" id="AJT40971.1"/>
    </source>
</evidence>
<reference evidence="1 2" key="1">
    <citation type="journal article" date="2015" name="Genome Announc.">
        <title>Complete Genome Sequencing of Protease-Producing Novel Arthrobacter sp. Strain IHBB 11108 Using PacBio Single-Molecule Real-Time Sequencing Technology.</title>
        <authorList>
            <person name="Kiran S."/>
            <person name="Swarnkar M.K."/>
            <person name="Pal M."/>
            <person name="Thakur R."/>
            <person name="Tewari R."/>
            <person name="Singh A.K."/>
            <person name="Gulati A."/>
        </authorList>
    </citation>
    <scope>NUCLEOTIDE SEQUENCE [LARGE SCALE GENOMIC DNA]</scope>
    <source>
        <strain evidence="1 2">IHBB 11108</strain>
    </source>
</reference>
<dbReference type="PATRIC" id="fig|1618207.4.peg.936"/>